<feature type="transmembrane region" description="Helical" evidence="6">
    <location>
        <begin position="89"/>
        <end position="108"/>
    </location>
</feature>
<feature type="transmembrane region" description="Helical" evidence="6">
    <location>
        <begin position="252"/>
        <end position="273"/>
    </location>
</feature>
<dbReference type="InterPro" id="IPR050475">
    <property type="entry name" value="Prenyltransferase_related"/>
</dbReference>
<dbReference type="AlphaFoldDB" id="A0A285X7C4"/>
<comment type="subcellular location">
    <subcellularLocation>
        <location evidence="1">Membrane</location>
        <topology evidence="1">Multi-pass membrane protein</topology>
    </subcellularLocation>
</comment>
<protein>
    <submittedName>
        <fullName evidence="7">4-hydroxybenzoate polyprenyltransferase</fullName>
    </submittedName>
</protein>
<dbReference type="GO" id="GO:0016765">
    <property type="term" value="F:transferase activity, transferring alkyl or aryl (other than methyl) groups"/>
    <property type="evidence" value="ECO:0007669"/>
    <property type="project" value="InterPro"/>
</dbReference>
<feature type="transmembrane region" description="Helical" evidence="6">
    <location>
        <begin position="138"/>
        <end position="159"/>
    </location>
</feature>
<dbReference type="Gene3D" id="1.20.120.1780">
    <property type="entry name" value="UbiA prenyltransferase"/>
    <property type="match status" value="1"/>
</dbReference>
<dbReference type="CDD" id="cd13961">
    <property type="entry name" value="PT_UbiA_DGGGPS"/>
    <property type="match status" value="1"/>
</dbReference>
<evidence type="ECO:0000256" key="3">
    <source>
        <dbReference type="ARBA" id="ARBA00022692"/>
    </source>
</evidence>
<dbReference type="OrthoDB" id="9811562at2"/>
<organism evidence="7 8">
    <name type="scientific">Salinimicrobium sediminis</name>
    <dbReference type="NCBI Taxonomy" id="1343891"/>
    <lineage>
        <taxon>Bacteria</taxon>
        <taxon>Pseudomonadati</taxon>
        <taxon>Bacteroidota</taxon>
        <taxon>Flavobacteriia</taxon>
        <taxon>Flavobacteriales</taxon>
        <taxon>Flavobacteriaceae</taxon>
        <taxon>Salinimicrobium</taxon>
    </lineage>
</organism>
<evidence type="ECO:0000313" key="8">
    <source>
        <dbReference type="Proteomes" id="UP000219193"/>
    </source>
</evidence>
<feature type="transmembrane region" description="Helical" evidence="6">
    <location>
        <begin position="42"/>
        <end position="61"/>
    </location>
</feature>
<dbReference type="InterPro" id="IPR044878">
    <property type="entry name" value="UbiA_sf"/>
</dbReference>
<feature type="transmembrane region" description="Helical" evidence="6">
    <location>
        <begin position="12"/>
        <end position="30"/>
    </location>
</feature>
<dbReference type="Proteomes" id="UP000219193">
    <property type="component" value="Unassembled WGS sequence"/>
</dbReference>
<gene>
    <name evidence="7" type="ORF">SAMN06296241_2761</name>
</gene>
<evidence type="ECO:0000256" key="5">
    <source>
        <dbReference type="ARBA" id="ARBA00023136"/>
    </source>
</evidence>
<accession>A0A285X7C4</accession>
<feature type="transmembrane region" description="Helical" evidence="6">
    <location>
        <begin position="285"/>
        <end position="304"/>
    </location>
</feature>
<proteinExistence type="predicted"/>
<evidence type="ECO:0000256" key="4">
    <source>
        <dbReference type="ARBA" id="ARBA00022989"/>
    </source>
</evidence>
<reference evidence="8" key="1">
    <citation type="submission" date="2017-09" db="EMBL/GenBank/DDBJ databases">
        <authorList>
            <person name="Varghese N."/>
            <person name="Submissions S."/>
        </authorList>
    </citation>
    <scope>NUCLEOTIDE SEQUENCE [LARGE SCALE GENOMIC DNA]</scope>
    <source>
        <strain evidence="8">CGMCC 1.12641</strain>
    </source>
</reference>
<dbReference type="Gene3D" id="1.10.357.140">
    <property type="entry name" value="UbiA prenyltransferase"/>
    <property type="match status" value="1"/>
</dbReference>
<name>A0A285X7C4_9FLAO</name>
<keyword evidence="3 6" id="KW-0812">Transmembrane</keyword>
<keyword evidence="5 6" id="KW-0472">Membrane</keyword>
<evidence type="ECO:0000256" key="2">
    <source>
        <dbReference type="ARBA" id="ARBA00022475"/>
    </source>
</evidence>
<keyword evidence="7" id="KW-0808">Transferase</keyword>
<dbReference type="GO" id="GO:0016020">
    <property type="term" value="C:membrane"/>
    <property type="evidence" value="ECO:0007669"/>
    <property type="project" value="UniProtKB-SubCell"/>
</dbReference>
<keyword evidence="2" id="KW-1003">Cell membrane</keyword>
<keyword evidence="4 6" id="KW-1133">Transmembrane helix</keyword>
<dbReference type="Pfam" id="PF01040">
    <property type="entry name" value="UbiA"/>
    <property type="match status" value="1"/>
</dbReference>
<evidence type="ECO:0000256" key="6">
    <source>
        <dbReference type="SAM" id="Phobius"/>
    </source>
</evidence>
<evidence type="ECO:0000313" key="7">
    <source>
        <dbReference type="EMBL" id="SOC81188.1"/>
    </source>
</evidence>
<dbReference type="NCBIfam" id="NF009512">
    <property type="entry name" value="PRK12872.1-1"/>
    <property type="match status" value="1"/>
</dbReference>
<sequence length="306" mass="34292">MAVSPFLTLVRWPNLLMILLTQVLVKYFLFEPFGIATVLSHLEFALLVISMMSLAAAGNIINDIHDTVADKINKPHKLIIGTTISEKTAWNWFMVLNIIGVGIGFYLSNIVGKPSFVALFILPSAFLYFYATQIKGTLLVGNLVVSIMVAMIIVMVGIFDLVPAITPQNLQTQKVMFSILIDYAVFAFLVNFIREMVKDQEDITGDYNAGYNTLPVLLGRKRTNMIIFAVTLLPLAGVLYYIYTYLYESQPAMLYVLLLVMGPLLYFLVRLTGAETKRDFHKLSHILKFVLAAGILSIGLYKFVLL</sequence>
<evidence type="ECO:0000256" key="1">
    <source>
        <dbReference type="ARBA" id="ARBA00004141"/>
    </source>
</evidence>
<dbReference type="PANTHER" id="PTHR42723:SF1">
    <property type="entry name" value="CHLOROPHYLL SYNTHASE, CHLOROPLASTIC"/>
    <property type="match status" value="1"/>
</dbReference>
<feature type="transmembrane region" description="Helical" evidence="6">
    <location>
        <begin position="175"/>
        <end position="193"/>
    </location>
</feature>
<dbReference type="RefSeq" id="WP_097056960.1">
    <property type="nucleotide sequence ID" value="NZ_OCMF01000004.1"/>
</dbReference>
<dbReference type="InterPro" id="IPR000537">
    <property type="entry name" value="UbiA_prenyltransferase"/>
</dbReference>
<feature type="transmembrane region" description="Helical" evidence="6">
    <location>
        <begin position="225"/>
        <end position="246"/>
    </location>
</feature>
<feature type="transmembrane region" description="Helical" evidence="6">
    <location>
        <begin position="114"/>
        <end position="131"/>
    </location>
</feature>
<dbReference type="EMBL" id="OCMF01000004">
    <property type="protein sequence ID" value="SOC81188.1"/>
    <property type="molecule type" value="Genomic_DNA"/>
</dbReference>
<keyword evidence="8" id="KW-1185">Reference proteome</keyword>
<dbReference type="PANTHER" id="PTHR42723">
    <property type="entry name" value="CHLOROPHYLL SYNTHASE"/>
    <property type="match status" value="1"/>
</dbReference>